<evidence type="ECO:0000256" key="1">
    <source>
        <dbReference type="ARBA" id="ARBA00004141"/>
    </source>
</evidence>
<keyword evidence="5" id="KW-1003">Cell membrane</keyword>
<evidence type="ECO:0000256" key="5">
    <source>
        <dbReference type="HAMAP-Rule" id="MF_01350"/>
    </source>
</evidence>
<feature type="transmembrane region" description="Helical" evidence="5">
    <location>
        <begin position="88"/>
        <end position="108"/>
    </location>
</feature>
<evidence type="ECO:0000256" key="2">
    <source>
        <dbReference type="ARBA" id="ARBA00022692"/>
    </source>
</evidence>
<comment type="function">
    <text evidence="5">NDH-1 shuttles electrons from NADH, via FMN and iron-sulfur (Fe-S) centers, to quinones in the respiratory chain. The immediate electron acceptor for the enzyme in this species is believed to be ubiquinone. Couples the redox reaction to proton translocation (for every two electrons transferred, four hydrogen ions are translocated across the cytoplasmic membrane), and thus conserves the redox energy in a proton gradient. This subunit may bind ubiquinone.</text>
</comment>
<sequence length="338" mass="37941">MLDTFLAAWGLPLWAVSVIRGVIYLLGILAFVFLNAIYLIYLERKVSAYMQQRLGPNRVGPRGLFQSVVDAIKLLGKEDIIPREADKWVFLVAPIAIFIPAIMVYAVIPFGPGIIAADLNIGVFYFLAVASTTTIAILMGGWAGNNKYSLLGAMRTVAQMVSYEIPLVFSILGVIMLAGSLKTSDIVAAQREIWFIFLQPIAFLIYFIAATAEVNRGPFDLVEGEQEIIAGPFTEFTAMRYALFYLSEYTNLLSVSALAVTLFFGGWQGPWLPSWLWFIIKVYIMILLFMWVRWTFPRIRIDHLLQFNWKFLLPLSLANILATGIGIKVYQVLVTGGW</sequence>
<feature type="transmembrane region" description="Helical" evidence="5">
    <location>
        <begin position="114"/>
        <end position="140"/>
    </location>
</feature>
<dbReference type="InterPro" id="IPR001694">
    <property type="entry name" value="NADH_UbQ_OxRdtase_su1/FPO"/>
</dbReference>
<accession>A0A1W1VPS0</accession>
<reference evidence="7 8" key="1">
    <citation type="submission" date="2017-04" db="EMBL/GenBank/DDBJ databases">
        <authorList>
            <person name="Afonso C.L."/>
            <person name="Miller P.J."/>
            <person name="Scott M.A."/>
            <person name="Spackman E."/>
            <person name="Goraichik I."/>
            <person name="Dimitrov K.M."/>
            <person name="Suarez D.L."/>
            <person name="Swayne D.E."/>
        </authorList>
    </citation>
    <scope>NUCLEOTIDE SEQUENCE [LARGE SCALE GENOMIC DNA]</scope>
    <source>
        <strain evidence="7 8">ToBE</strain>
    </source>
</reference>
<proteinExistence type="inferred from homology"/>
<feature type="transmembrane region" description="Helical" evidence="5">
    <location>
        <begin position="193"/>
        <end position="212"/>
    </location>
</feature>
<comment type="similarity">
    <text evidence="5 6">Belongs to the complex I subunit 1 family.</text>
</comment>
<feature type="transmembrane region" description="Helical" evidence="5">
    <location>
        <begin position="274"/>
        <end position="292"/>
    </location>
</feature>
<dbReference type="NCBIfam" id="NF004741">
    <property type="entry name" value="PRK06076.1-2"/>
    <property type="match status" value="1"/>
</dbReference>
<dbReference type="PANTHER" id="PTHR11432">
    <property type="entry name" value="NADH DEHYDROGENASE SUBUNIT 1"/>
    <property type="match status" value="1"/>
</dbReference>
<evidence type="ECO:0000256" key="3">
    <source>
        <dbReference type="ARBA" id="ARBA00022989"/>
    </source>
</evidence>
<dbReference type="RefSeq" id="WP_084664816.1">
    <property type="nucleotide sequence ID" value="NZ_LT838272.1"/>
</dbReference>
<dbReference type="GO" id="GO:0016655">
    <property type="term" value="F:oxidoreductase activity, acting on NAD(P)H, quinone or similar compound as acceptor"/>
    <property type="evidence" value="ECO:0007669"/>
    <property type="project" value="UniProtKB-UniRule"/>
</dbReference>
<evidence type="ECO:0000313" key="8">
    <source>
        <dbReference type="Proteomes" id="UP000192569"/>
    </source>
</evidence>
<keyword evidence="5" id="KW-0874">Quinone</keyword>
<dbReference type="InterPro" id="IPR018086">
    <property type="entry name" value="NADH_UbQ_OxRdtase_su1_CS"/>
</dbReference>
<feature type="transmembrane region" description="Helical" evidence="5">
    <location>
        <begin position="161"/>
        <end position="181"/>
    </location>
</feature>
<dbReference type="PROSITE" id="PS00667">
    <property type="entry name" value="COMPLEX1_ND1_1"/>
    <property type="match status" value="1"/>
</dbReference>
<dbReference type="AlphaFoldDB" id="A0A1W1VPS0"/>
<keyword evidence="5" id="KW-1278">Translocase</keyword>
<protein>
    <recommendedName>
        <fullName evidence="5">NADH-quinone oxidoreductase subunit H</fullName>
        <ecNumber evidence="5">7.1.1.-</ecNumber>
    </recommendedName>
    <alternativeName>
        <fullName evidence="5">NADH dehydrogenase I subunit H</fullName>
    </alternativeName>
    <alternativeName>
        <fullName evidence="5">NDH-1 subunit H</fullName>
    </alternativeName>
</protein>
<dbReference type="PANTHER" id="PTHR11432:SF3">
    <property type="entry name" value="NADH-UBIQUINONE OXIDOREDUCTASE CHAIN 1"/>
    <property type="match status" value="1"/>
</dbReference>
<dbReference type="GO" id="GO:0003954">
    <property type="term" value="F:NADH dehydrogenase activity"/>
    <property type="evidence" value="ECO:0007669"/>
    <property type="project" value="TreeGrafter"/>
</dbReference>
<feature type="transmembrane region" description="Helical" evidence="5">
    <location>
        <begin position="249"/>
        <end position="268"/>
    </location>
</feature>
<organism evidence="7 8">
    <name type="scientific">Thermanaeromonas toyohensis ToBE</name>
    <dbReference type="NCBI Taxonomy" id="698762"/>
    <lineage>
        <taxon>Bacteria</taxon>
        <taxon>Bacillati</taxon>
        <taxon>Bacillota</taxon>
        <taxon>Clostridia</taxon>
        <taxon>Neomoorellales</taxon>
        <taxon>Neomoorellaceae</taxon>
        <taxon>Thermanaeromonas</taxon>
    </lineage>
</organism>
<evidence type="ECO:0000313" key="7">
    <source>
        <dbReference type="EMBL" id="SMB95375.1"/>
    </source>
</evidence>
<evidence type="ECO:0000256" key="6">
    <source>
        <dbReference type="RuleBase" id="RU000471"/>
    </source>
</evidence>
<name>A0A1W1VPS0_9FIRM</name>
<dbReference type="STRING" id="698762.SAMN00808754_1225"/>
<keyword evidence="2 5" id="KW-0812">Transmembrane</keyword>
<keyword evidence="8" id="KW-1185">Reference proteome</keyword>
<dbReference type="PROSITE" id="PS00668">
    <property type="entry name" value="COMPLEX1_ND1_2"/>
    <property type="match status" value="1"/>
</dbReference>
<dbReference type="Proteomes" id="UP000192569">
    <property type="component" value="Chromosome I"/>
</dbReference>
<feature type="transmembrane region" description="Helical" evidence="5">
    <location>
        <begin position="312"/>
        <end position="333"/>
    </location>
</feature>
<keyword evidence="3 5" id="KW-1133">Transmembrane helix</keyword>
<dbReference type="EMBL" id="LT838272">
    <property type="protein sequence ID" value="SMB95375.1"/>
    <property type="molecule type" value="Genomic_DNA"/>
</dbReference>
<comment type="subunit">
    <text evidence="5">NDH-1 is composed of 14 different subunits. Subunits NuoA, H, J, K, L, M, N constitute the membrane sector of the complex.</text>
</comment>
<keyword evidence="4 5" id="KW-0472">Membrane</keyword>
<dbReference type="EC" id="7.1.1.-" evidence="5"/>
<dbReference type="OrthoDB" id="9803734at2"/>
<feature type="transmembrane region" description="Helical" evidence="5">
    <location>
        <begin position="22"/>
        <end position="42"/>
    </location>
</feature>
<gene>
    <name evidence="5" type="primary">nuoH</name>
    <name evidence="7" type="ORF">SAMN00808754_1225</name>
</gene>
<dbReference type="GO" id="GO:0005886">
    <property type="term" value="C:plasma membrane"/>
    <property type="evidence" value="ECO:0007669"/>
    <property type="project" value="UniProtKB-SubCell"/>
</dbReference>
<comment type="catalytic activity">
    <reaction evidence="5">
        <text>a quinone + NADH + 5 H(+)(in) = a quinol + NAD(+) + 4 H(+)(out)</text>
        <dbReference type="Rhea" id="RHEA:57888"/>
        <dbReference type="ChEBI" id="CHEBI:15378"/>
        <dbReference type="ChEBI" id="CHEBI:24646"/>
        <dbReference type="ChEBI" id="CHEBI:57540"/>
        <dbReference type="ChEBI" id="CHEBI:57945"/>
        <dbReference type="ChEBI" id="CHEBI:132124"/>
    </reaction>
</comment>
<keyword evidence="5" id="KW-0830">Ubiquinone</keyword>
<dbReference type="GO" id="GO:0048038">
    <property type="term" value="F:quinone binding"/>
    <property type="evidence" value="ECO:0007669"/>
    <property type="project" value="UniProtKB-KW"/>
</dbReference>
<dbReference type="Pfam" id="PF00146">
    <property type="entry name" value="NADHdh"/>
    <property type="match status" value="1"/>
</dbReference>
<keyword evidence="5 6" id="KW-0520">NAD</keyword>
<comment type="subcellular location">
    <subcellularLocation>
        <location evidence="5 6">Cell membrane</location>
        <topology evidence="5 6">Multi-pass membrane protein</topology>
    </subcellularLocation>
    <subcellularLocation>
        <location evidence="1">Membrane</location>
        <topology evidence="1">Multi-pass membrane protein</topology>
    </subcellularLocation>
</comment>
<dbReference type="HAMAP" id="MF_01350">
    <property type="entry name" value="NDH1_NuoH"/>
    <property type="match status" value="1"/>
</dbReference>
<evidence type="ECO:0000256" key="4">
    <source>
        <dbReference type="ARBA" id="ARBA00023136"/>
    </source>
</evidence>
<dbReference type="GO" id="GO:0009060">
    <property type="term" value="P:aerobic respiration"/>
    <property type="evidence" value="ECO:0007669"/>
    <property type="project" value="TreeGrafter"/>
</dbReference>